<keyword evidence="3 6" id="KW-0812">Transmembrane</keyword>
<feature type="domain" description="EamA" evidence="7">
    <location>
        <begin position="154"/>
        <end position="288"/>
    </location>
</feature>
<evidence type="ECO:0000256" key="4">
    <source>
        <dbReference type="ARBA" id="ARBA00022989"/>
    </source>
</evidence>
<comment type="caution">
    <text evidence="8">The sequence shown here is derived from an EMBL/GenBank/DDBJ whole genome shotgun (WGS) entry which is preliminary data.</text>
</comment>
<feature type="transmembrane region" description="Helical" evidence="6">
    <location>
        <begin position="246"/>
        <end position="265"/>
    </location>
</feature>
<sequence length="313" mass="33492">MKKVTLLIGLAYFCIYVVWGGTYFYIKMAVETIPPLYVVGLRWLIGGILFLLAALAAGKLKQLPSWQEIGGSLLLGCLLLVAGNGLVTFAEQDVDSYLVALIMASTPICIAFFDRILLKKKIAAMTLSGIVVGIIGVGILVYQGDPAASFTPPLLMVIGGLTSWSFATSLGHRLKVPADNLVNSAIQMTFVGLVCVAGLWPGQPLPAIASAFSAHSWFGLGYLAILGSLAFIAYNYLIAHEPALRIASYAFVNPVIATILGIVVGKEKPVASLWYGLPLILAGLFLMFYGEALVSYIRRLTGINCNADTRTVK</sequence>
<evidence type="ECO:0000256" key="1">
    <source>
        <dbReference type="ARBA" id="ARBA00004141"/>
    </source>
</evidence>
<evidence type="ECO:0000256" key="3">
    <source>
        <dbReference type="ARBA" id="ARBA00022692"/>
    </source>
</evidence>
<keyword evidence="9" id="KW-1185">Reference proteome</keyword>
<dbReference type="OrthoDB" id="3190463at2"/>
<feature type="transmembrane region" description="Helical" evidence="6">
    <location>
        <begin position="220"/>
        <end position="239"/>
    </location>
</feature>
<dbReference type="InterPro" id="IPR037185">
    <property type="entry name" value="EmrE-like"/>
</dbReference>
<feature type="transmembrane region" description="Helical" evidence="6">
    <location>
        <begin position="69"/>
        <end position="90"/>
    </location>
</feature>
<dbReference type="SUPFAM" id="SSF103481">
    <property type="entry name" value="Multidrug resistance efflux transporter EmrE"/>
    <property type="match status" value="2"/>
</dbReference>
<evidence type="ECO:0000313" key="9">
    <source>
        <dbReference type="Proteomes" id="UP000295008"/>
    </source>
</evidence>
<dbReference type="Pfam" id="PF00892">
    <property type="entry name" value="EamA"/>
    <property type="match status" value="2"/>
</dbReference>
<dbReference type="PANTHER" id="PTHR32322:SF2">
    <property type="entry name" value="EAMA DOMAIN-CONTAINING PROTEIN"/>
    <property type="match status" value="1"/>
</dbReference>
<reference evidence="8 9" key="1">
    <citation type="submission" date="2019-03" db="EMBL/GenBank/DDBJ databases">
        <title>Genomic Encyclopedia of Type Strains, Phase IV (KMG-IV): sequencing the most valuable type-strain genomes for metagenomic binning, comparative biology and taxonomic classification.</title>
        <authorList>
            <person name="Goeker M."/>
        </authorList>
    </citation>
    <scope>NUCLEOTIDE SEQUENCE [LARGE SCALE GENOMIC DNA]</scope>
    <source>
        <strain evidence="8 9">LX-B</strain>
    </source>
</reference>
<accession>A0A4R1RQC0</accession>
<dbReference type="InterPro" id="IPR000620">
    <property type="entry name" value="EamA_dom"/>
</dbReference>
<comment type="subcellular location">
    <subcellularLocation>
        <location evidence="1">Membrane</location>
        <topology evidence="1">Multi-pass membrane protein</topology>
    </subcellularLocation>
</comment>
<feature type="transmembrane region" description="Helical" evidence="6">
    <location>
        <begin position="181"/>
        <end position="200"/>
    </location>
</feature>
<dbReference type="RefSeq" id="WP_132014486.1">
    <property type="nucleotide sequence ID" value="NZ_SLUN01000013.1"/>
</dbReference>
<comment type="similarity">
    <text evidence="2">Belongs to the EamA transporter family.</text>
</comment>
<evidence type="ECO:0000256" key="5">
    <source>
        <dbReference type="ARBA" id="ARBA00023136"/>
    </source>
</evidence>
<evidence type="ECO:0000313" key="8">
    <source>
        <dbReference type="EMBL" id="TCL68496.1"/>
    </source>
</evidence>
<organism evidence="8 9">
    <name type="scientific">Hydrogenispora ethanolica</name>
    <dbReference type="NCBI Taxonomy" id="1082276"/>
    <lineage>
        <taxon>Bacteria</taxon>
        <taxon>Bacillati</taxon>
        <taxon>Bacillota</taxon>
        <taxon>Hydrogenispora</taxon>
    </lineage>
</organism>
<proteinExistence type="inferred from homology"/>
<gene>
    <name evidence="8" type="ORF">EDC14_101336</name>
</gene>
<feature type="transmembrane region" description="Helical" evidence="6">
    <location>
        <begin position="96"/>
        <end position="113"/>
    </location>
</feature>
<feature type="domain" description="EamA" evidence="7">
    <location>
        <begin position="11"/>
        <end position="141"/>
    </location>
</feature>
<dbReference type="Proteomes" id="UP000295008">
    <property type="component" value="Unassembled WGS sequence"/>
</dbReference>
<evidence type="ECO:0000259" key="7">
    <source>
        <dbReference type="Pfam" id="PF00892"/>
    </source>
</evidence>
<feature type="transmembrane region" description="Helical" evidence="6">
    <location>
        <begin position="122"/>
        <end position="142"/>
    </location>
</feature>
<feature type="transmembrane region" description="Helical" evidence="6">
    <location>
        <begin position="154"/>
        <end position="174"/>
    </location>
</feature>
<protein>
    <submittedName>
        <fullName evidence="8">Drug/metabolite transporter (DMT)-like permease</fullName>
    </submittedName>
</protein>
<evidence type="ECO:0000256" key="6">
    <source>
        <dbReference type="SAM" id="Phobius"/>
    </source>
</evidence>
<feature type="transmembrane region" description="Helical" evidence="6">
    <location>
        <begin position="36"/>
        <end position="57"/>
    </location>
</feature>
<dbReference type="GO" id="GO:0016020">
    <property type="term" value="C:membrane"/>
    <property type="evidence" value="ECO:0007669"/>
    <property type="project" value="UniProtKB-SubCell"/>
</dbReference>
<dbReference type="EMBL" id="SLUN01000013">
    <property type="protein sequence ID" value="TCL68496.1"/>
    <property type="molecule type" value="Genomic_DNA"/>
</dbReference>
<name>A0A4R1RQC0_HYDET</name>
<feature type="transmembrane region" description="Helical" evidence="6">
    <location>
        <begin position="271"/>
        <end position="289"/>
    </location>
</feature>
<dbReference type="PANTHER" id="PTHR32322">
    <property type="entry name" value="INNER MEMBRANE TRANSPORTER"/>
    <property type="match status" value="1"/>
</dbReference>
<dbReference type="AlphaFoldDB" id="A0A4R1RQC0"/>
<evidence type="ECO:0000256" key="2">
    <source>
        <dbReference type="ARBA" id="ARBA00007362"/>
    </source>
</evidence>
<dbReference type="InterPro" id="IPR050638">
    <property type="entry name" value="AA-Vitamin_Transporters"/>
</dbReference>
<keyword evidence="4 6" id="KW-1133">Transmembrane helix</keyword>
<keyword evidence="5 6" id="KW-0472">Membrane</keyword>